<evidence type="ECO:0000313" key="10">
    <source>
        <dbReference type="Proteomes" id="UP001597260"/>
    </source>
</evidence>
<feature type="transmembrane region" description="Helical" evidence="7">
    <location>
        <begin position="356"/>
        <end position="378"/>
    </location>
</feature>
<dbReference type="PANTHER" id="PTHR23513:SF11">
    <property type="entry name" value="STAPHYLOFERRIN A TRANSPORTER"/>
    <property type="match status" value="1"/>
</dbReference>
<feature type="region of interest" description="Disordered" evidence="6">
    <location>
        <begin position="420"/>
        <end position="465"/>
    </location>
</feature>
<evidence type="ECO:0000256" key="4">
    <source>
        <dbReference type="ARBA" id="ARBA00022989"/>
    </source>
</evidence>
<dbReference type="Proteomes" id="UP001597260">
    <property type="component" value="Unassembled WGS sequence"/>
</dbReference>
<evidence type="ECO:0000259" key="8">
    <source>
        <dbReference type="PROSITE" id="PS50850"/>
    </source>
</evidence>
<feature type="transmembrane region" description="Helical" evidence="7">
    <location>
        <begin position="100"/>
        <end position="125"/>
    </location>
</feature>
<dbReference type="CDD" id="cd06173">
    <property type="entry name" value="MFS_MefA_like"/>
    <property type="match status" value="1"/>
</dbReference>
<dbReference type="SUPFAM" id="SSF103473">
    <property type="entry name" value="MFS general substrate transporter"/>
    <property type="match status" value="1"/>
</dbReference>
<organism evidence="9 10">
    <name type="scientific">Micromonospora sonneratiae</name>
    <dbReference type="NCBI Taxonomy" id="1184706"/>
    <lineage>
        <taxon>Bacteria</taxon>
        <taxon>Bacillati</taxon>
        <taxon>Actinomycetota</taxon>
        <taxon>Actinomycetes</taxon>
        <taxon>Micromonosporales</taxon>
        <taxon>Micromonosporaceae</taxon>
        <taxon>Micromonospora</taxon>
    </lineage>
</organism>
<name>A0ABW3YBL5_9ACTN</name>
<feature type="transmembrane region" description="Helical" evidence="7">
    <location>
        <begin position="384"/>
        <end position="404"/>
    </location>
</feature>
<feature type="transmembrane region" description="Helical" evidence="7">
    <location>
        <begin position="219"/>
        <end position="246"/>
    </location>
</feature>
<dbReference type="InterPro" id="IPR020846">
    <property type="entry name" value="MFS_dom"/>
</dbReference>
<keyword evidence="3 7" id="KW-0812">Transmembrane</keyword>
<accession>A0ABW3YBL5</accession>
<dbReference type="InterPro" id="IPR011701">
    <property type="entry name" value="MFS"/>
</dbReference>
<sequence length="465" mass="48357">MVSDERNAHEGPATFREVFAPSEFRAIYASGALTWFGDYLTKAAVSILVYQQSKSVALSAAAFAMSYLPWLIGGPLLTTLAERYSYRTVMVVCDLTRMSLISLVAIPGLVPTQLIPVVLFASALANPPSQAARSALIPFILTGDRLVVGLGLITSTGQAAQFTGYLAGAAISIINPHLALFLNTLTFALSAVLIRFGVRQRPSAMTTAHRSHLLRETAEGFRIVFGTPVLRAIAIMVFASMLFAIVPEGLAAAWANERADGGNAHLAQGMIMAASPIGFILGGVVIGRAVRPDRRRSLIRLFAVMAPLALVPALLDPSPPVVALLTAITGFAVAGLMPVANGLFVQALPQGFRARAFGVMGTGVQVMQGVAVLLTGLLANRFPIPLTVGLWSLAGACLMLVAALNWPTSDRFEAAIAAARGGAPDNGSEPTVGEPAGPATVPTGQDQSSGPQARPPASQAGVGSA</sequence>
<evidence type="ECO:0000256" key="7">
    <source>
        <dbReference type="SAM" id="Phobius"/>
    </source>
</evidence>
<dbReference type="EMBL" id="JBHTMP010000015">
    <property type="protein sequence ID" value="MFD1321843.1"/>
    <property type="molecule type" value="Genomic_DNA"/>
</dbReference>
<proteinExistence type="predicted"/>
<comment type="subcellular location">
    <subcellularLocation>
        <location evidence="1">Cell membrane</location>
        <topology evidence="1">Multi-pass membrane protein</topology>
    </subcellularLocation>
</comment>
<feature type="transmembrane region" description="Helical" evidence="7">
    <location>
        <begin position="180"/>
        <end position="198"/>
    </location>
</feature>
<evidence type="ECO:0000256" key="3">
    <source>
        <dbReference type="ARBA" id="ARBA00022692"/>
    </source>
</evidence>
<keyword evidence="5 7" id="KW-0472">Membrane</keyword>
<dbReference type="Pfam" id="PF07690">
    <property type="entry name" value="MFS_1"/>
    <property type="match status" value="1"/>
</dbReference>
<dbReference type="Gene3D" id="1.20.1250.20">
    <property type="entry name" value="MFS general substrate transporter like domains"/>
    <property type="match status" value="1"/>
</dbReference>
<dbReference type="PROSITE" id="PS50850">
    <property type="entry name" value="MFS"/>
    <property type="match status" value="1"/>
</dbReference>
<reference evidence="10" key="1">
    <citation type="journal article" date="2019" name="Int. J. Syst. Evol. Microbiol.">
        <title>The Global Catalogue of Microorganisms (GCM) 10K type strain sequencing project: providing services to taxonomists for standard genome sequencing and annotation.</title>
        <authorList>
            <consortium name="The Broad Institute Genomics Platform"/>
            <consortium name="The Broad Institute Genome Sequencing Center for Infectious Disease"/>
            <person name="Wu L."/>
            <person name="Ma J."/>
        </authorList>
    </citation>
    <scope>NUCLEOTIDE SEQUENCE [LARGE SCALE GENOMIC DNA]</scope>
    <source>
        <strain evidence="10">JCM 31037</strain>
    </source>
</reference>
<evidence type="ECO:0000256" key="1">
    <source>
        <dbReference type="ARBA" id="ARBA00004651"/>
    </source>
</evidence>
<feature type="compositionally biased region" description="Polar residues" evidence="6">
    <location>
        <begin position="442"/>
        <end position="451"/>
    </location>
</feature>
<protein>
    <submittedName>
        <fullName evidence="9">MFS transporter</fullName>
    </submittedName>
</protein>
<feature type="transmembrane region" description="Helical" evidence="7">
    <location>
        <begin position="298"/>
        <end position="315"/>
    </location>
</feature>
<feature type="domain" description="Major facilitator superfamily (MFS) profile" evidence="8">
    <location>
        <begin position="232"/>
        <end position="465"/>
    </location>
</feature>
<dbReference type="RefSeq" id="WP_377570383.1">
    <property type="nucleotide sequence ID" value="NZ_JBHTMP010000015.1"/>
</dbReference>
<keyword evidence="2" id="KW-1003">Cell membrane</keyword>
<evidence type="ECO:0000313" key="9">
    <source>
        <dbReference type="EMBL" id="MFD1321843.1"/>
    </source>
</evidence>
<dbReference type="InterPro" id="IPR036259">
    <property type="entry name" value="MFS_trans_sf"/>
</dbReference>
<feature type="transmembrane region" description="Helical" evidence="7">
    <location>
        <begin position="266"/>
        <end position="286"/>
    </location>
</feature>
<gene>
    <name evidence="9" type="ORF">ACFQ4H_12150</name>
</gene>
<dbReference type="PANTHER" id="PTHR23513">
    <property type="entry name" value="INTEGRAL MEMBRANE EFFLUX PROTEIN-RELATED"/>
    <property type="match status" value="1"/>
</dbReference>
<evidence type="ECO:0000256" key="6">
    <source>
        <dbReference type="SAM" id="MobiDB-lite"/>
    </source>
</evidence>
<comment type="caution">
    <text evidence="9">The sequence shown here is derived from an EMBL/GenBank/DDBJ whole genome shotgun (WGS) entry which is preliminary data.</text>
</comment>
<feature type="transmembrane region" description="Helical" evidence="7">
    <location>
        <begin position="56"/>
        <end position="80"/>
    </location>
</feature>
<keyword evidence="4 7" id="KW-1133">Transmembrane helix</keyword>
<feature type="transmembrane region" description="Helical" evidence="7">
    <location>
        <begin position="321"/>
        <end position="344"/>
    </location>
</feature>
<evidence type="ECO:0000256" key="2">
    <source>
        <dbReference type="ARBA" id="ARBA00022475"/>
    </source>
</evidence>
<keyword evidence="10" id="KW-1185">Reference proteome</keyword>
<evidence type="ECO:0000256" key="5">
    <source>
        <dbReference type="ARBA" id="ARBA00023136"/>
    </source>
</evidence>